<keyword evidence="1" id="KW-0472">Membrane</keyword>
<dbReference type="Pfam" id="PF07811">
    <property type="entry name" value="TadE"/>
    <property type="match status" value="1"/>
</dbReference>
<evidence type="ECO:0000313" key="4">
    <source>
        <dbReference type="Proteomes" id="UP000192634"/>
    </source>
</evidence>
<proteinExistence type="predicted"/>
<accession>A0A1W1ZWY6</accession>
<keyword evidence="1" id="KW-1133">Transmembrane helix</keyword>
<feature type="domain" description="TadE-like" evidence="2">
    <location>
        <begin position="12"/>
        <end position="54"/>
    </location>
</feature>
<dbReference type="AlphaFoldDB" id="A0A1W1ZWY6"/>
<protein>
    <submittedName>
        <fullName evidence="3">TadE-like protein</fullName>
    </submittedName>
</protein>
<dbReference type="RefSeq" id="WP_223277614.1">
    <property type="nucleotide sequence ID" value="NZ_FWXN01000004.1"/>
</dbReference>
<evidence type="ECO:0000256" key="1">
    <source>
        <dbReference type="SAM" id="Phobius"/>
    </source>
</evidence>
<name>A0A1W1ZWY6_9MICO</name>
<gene>
    <name evidence="3" type="ORF">SAMN06296429_104290</name>
</gene>
<keyword evidence="1" id="KW-0812">Transmembrane</keyword>
<dbReference type="Proteomes" id="UP000192634">
    <property type="component" value="Unassembled WGS sequence"/>
</dbReference>
<dbReference type="InterPro" id="IPR012495">
    <property type="entry name" value="TadE-like_dom"/>
</dbReference>
<feature type="transmembrane region" description="Helical" evidence="1">
    <location>
        <begin position="18"/>
        <end position="37"/>
    </location>
</feature>
<evidence type="ECO:0000259" key="2">
    <source>
        <dbReference type="Pfam" id="PF07811"/>
    </source>
</evidence>
<evidence type="ECO:0000313" key="3">
    <source>
        <dbReference type="EMBL" id="SMC52965.1"/>
    </source>
</evidence>
<dbReference type="EMBL" id="FWXN01000004">
    <property type="protein sequence ID" value="SMC52965.1"/>
    <property type="molecule type" value="Genomic_DNA"/>
</dbReference>
<organism evidence="3 4">
    <name type="scientific">Janibacter indicus</name>
    <dbReference type="NCBI Taxonomy" id="857417"/>
    <lineage>
        <taxon>Bacteria</taxon>
        <taxon>Bacillati</taxon>
        <taxon>Actinomycetota</taxon>
        <taxon>Actinomycetes</taxon>
        <taxon>Micrococcales</taxon>
        <taxon>Intrasporangiaceae</taxon>
        <taxon>Janibacter</taxon>
    </lineage>
</organism>
<sequence length="131" mass="13466">MIGAARLHDDRGSAVADFTMTSALLLFVFLGVFQLGLTLHVRNTLISCASEGARYGAREGSTPQEGAGRTEDLIGRSLSARFAGDVTARVDTTAAGVDVVVVDVSAPLPVIGPFGPGGAMDVTGRAFAETQ</sequence>
<reference evidence="3 4" key="1">
    <citation type="submission" date="2017-04" db="EMBL/GenBank/DDBJ databases">
        <authorList>
            <person name="Afonso C.L."/>
            <person name="Miller P.J."/>
            <person name="Scott M.A."/>
            <person name="Spackman E."/>
            <person name="Goraichik I."/>
            <person name="Dimitrov K.M."/>
            <person name="Suarez D.L."/>
            <person name="Swayne D.E."/>
        </authorList>
    </citation>
    <scope>NUCLEOTIDE SEQUENCE [LARGE SCALE GENOMIC DNA]</scope>
    <source>
        <strain evidence="3 4">CGMCC 1.12511</strain>
    </source>
</reference>